<gene>
    <name evidence="1" type="ORF">H6B30_13645</name>
</gene>
<name>A0A939B5T4_9BACT</name>
<dbReference type="AlphaFoldDB" id="A0A939B5T4"/>
<sequence>MEQYHLFIGCAIALLLQSCYKAHPVPVDKKEYVSKKAEVFLEGNQDEIYPWLSFSAHTDNGKPIYLENGNDKMAFADGQCLLNWGELPKSGHLVLRAEGTAPVTMHVGVTYRKRKETEPPAESELLTVRIKG</sequence>
<evidence type="ECO:0000313" key="2">
    <source>
        <dbReference type="Proteomes" id="UP000764045"/>
    </source>
</evidence>
<dbReference type="EMBL" id="JACJJL010000029">
    <property type="protein sequence ID" value="MBM6662771.1"/>
    <property type="molecule type" value="Genomic_DNA"/>
</dbReference>
<protein>
    <submittedName>
        <fullName evidence="1">Uncharacterized protein</fullName>
    </submittedName>
</protein>
<dbReference type="Proteomes" id="UP000764045">
    <property type="component" value="Unassembled WGS sequence"/>
</dbReference>
<reference evidence="1 2" key="1">
    <citation type="journal article" date="2021" name="Sci. Rep.">
        <title>The distribution of antibiotic resistance genes in chicken gut microbiota commensals.</title>
        <authorList>
            <person name="Juricova H."/>
            <person name="Matiasovicova J."/>
            <person name="Kubasova T."/>
            <person name="Cejkova D."/>
            <person name="Rychlik I."/>
        </authorList>
    </citation>
    <scope>NUCLEOTIDE SEQUENCE [LARGE SCALE GENOMIC DNA]</scope>
    <source>
        <strain evidence="1 2">An819</strain>
    </source>
</reference>
<evidence type="ECO:0000313" key="1">
    <source>
        <dbReference type="EMBL" id="MBM6662771.1"/>
    </source>
</evidence>
<organism evidence="1 2">
    <name type="scientific">Marseilla massiliensis</name>
    <dbReference type="NCBI Taxonomy" id="1841864"/>
    <lineage>
        <taxon>Bacteria</taxon>
        <taxon>Pseudomonadati</taxon>
        <taxon>Bacteroidota</taxon>
        <taxon>Bacteroidia</taxon>
        <taxon>Bacteroidales</taxon>
        <taxon>Prevotellaceae</taxon>
        <taxon>Marseilla</taxon>
    </lineage>
</organism>
<dbReference type="RefSeq" id="WP_205111513.1">
    <property type="nucleotide sequence ID" value="NZ_JACJJL010000029.1"/>
</dbReference>
<keyword evidence="2" id="KW-1185">Reference proteome</keyword>
<accession>A0A939B5T4</accession>
<comment type="caution">
    <text evidence="1">The sequence shown here is derived from an EMBL/GenBank/DDBJ whole genome shotgun (WGS) entry which is preliminary data.</text>
</comment>
<proteinExistence type="predicted"/>